<dbReference type="EMBL" id="QQAW01000015">
    <property type="protein sequence ID" value="RDI34238.1"/>
    <property type="molecule type" value="Genomic_DNA"/>
</dbReference>
<evidence type="ECO:0000259" key="1">
    <source>
        <dbReference type="Pfam" id="PF09084"/>
    </source>
</evidence>
<comment type="caution">
    <text evidence="2">The sequence shown here is derived from an EMBL/GenBank/DDBJ whole genome shotgun (WGS) entry which is preliminary data.</text>
</comment>
<reference evidence="2 3" key="1">
    <citation type="submission" date="2018-07" db="EMBL/GenBank/DDBJ databases">
        <title>Genomic Encyclopedia of Type Strains, Phase IV (KMG-IV): sequencing the most valuable type-strain genomes for metagenomic binning, comparative biology and taxonomic classification.</title>
        <authorList>
            <person name="Goeker M."/>
        </authorList>
    </citation>
    <scope>NUCLEOTIDE SEQUENCE [LARGE SCALE GENOMIC DNA]</scope>
    <source>
        <strain evidence="2 3">DSM 5603</strain>
    </source>
</reference>
<dbReference type="PANTHER" id="PTHR30024">
    <property type="entry name" value="ALIPHATIC SULFONATES-BINDING PROTEIN-RELATED"/>
    <property type="match status" value="1"/>
</dbReference>
<feature type="domain" description="SsuA/THI5-like" evidence="1">
    <location>
        <begin position="110"/>
        <end position="209"/>
    </location>
</feature>
<evidence type="ECO:0000313" key="3">
    <source>
        <dbReference type="Proteomes" id="UP000254958"/>
    </source>
</evidence>
<dbReference type="RefSeq" id="WP_220791274.1">
    <property type="nucleotide sequence ID" value="NZ_BJMI01000023.1"/>
</dbReference>
<dbReference type="AlphaFoldDB" id="A0A370FX23"/>
<evidence type="ECO:0000313" key="2">
    <source>
        <dbReference type="EMBL" id="RDI34238.1"/>
    </source>
</evidence>
<dbReference type="Gene3D" id="3.40.190.10">
    <property type="entry name" value="Periplasmic binding protein-like II"/>
    <property type="match status" value="2"/>
</dbReference>
<organism evidence="2 3">
    <name type="scientific">Gluconacetobacter liquefaciens</name>
    <name type="common">Acetobacter liquefaciens</name>
    <dbReference type="NCBI Taxonomy" id="89584"/>
    <lineage>
        <taxon>Bacteria</taxon>
        <taxon>Pseudomonadati</taxon>
        <taxon>Pseudomonadota</taxon>
        <taxon>Alphaproteobacteria</taxon>
        <taxon>Acetobacterales</taxon>
        <taxon>Acetobacteraceae</taxon>
        <taxon>Gluconacetobacter</taxon>
    </lineage>
</organism>
<sequence length="374" mass="40258">MTKGDRIGAIVVAILLTLAIAPLALHVVRGASAVREGLALSDRLPEQVPPGVTLAIGDPMTQQVLDYTGWGRELPFSIRWANITGGPATTEAFHARAIDVGTGANIPPIRAIWVGIPVRIIAVRLRQQPLSHPIYVLGVSPKAGVKTLSDLRGKKIAFSPGQAQGLVVLRALRAGGLTPADVTLVDLPTTRINNYNGALGAGIVDVAPIASGALAARYLADWGRSGGTVIDHGDFRDDPDVLYVRTEILQDPAKAAALRAYVRMWARVAAWKDAHPDEWATLYYVKFLGLSPDAARAEVERAGHADIPSDWSWMVGYQQETIDLLAKETGRQSFDAAHLFDRRFESVAIDGLADYATWAAQEKSHPDHKENGAL</sequence>
<keyword evidence="3" id="KW-1185">Reference proteome</keyword>
<dbReference type="Proteomes" id="UP000254958">
    <property type="component" value="Unassembled WGS sequence"/>
</dbReference>
<gene>
    <name evidence="2" type="ORF">C7453_11547</name>
</gene>
<proteinExistence type="predicted"/>
<dbReference type="Pfam" id="PF09084">
    <property type="entry name" value="NMT1"/>
    <property type="match status" value="1"/>
</dbReference>
<accession>A0A370FX23</accession>
<protein>
    <submittedName>
        <fullName evidence="2">Sulfonate transport system substrate-binding protein</fullName>
    </submittedName>
</protein>
<dbReference type="SUPFAM" id="SSF53850">
    <property type="entry name" value="Periplasmic binding protein-like II"/>
    <property type="match status" value="1"/>
</dbReference>
<dbReference type="PANTHER" id="PTHR30024:SF42">
    <property type="entry name" value="ALIPHATIC SULFONATES-BINDING PROTEIN-RELATED"/>
    <property type="match status" value="1"/>
</dbReference>
<dbReference type="InterPro" id="IPR015168">
    <property type="entry name" value="SsuA/THI5"/>
</dbReference>
<name>A0A370FX23_GLULI</name>